<dbReference type="AlphaFoldDB" id="A0AAW2I2Q0"/>
<evidence type="ECO:0000313" key="2">
    <source>
        <dbReference type="EMBL" id="KAL0276479.1"/>
    </source>
</evidence>
<organism evidence="2">
    <name type="scientific">Menopon gallinae</name>
    <name type="common">poultry shaft louse</name>
    <dbReference type="NCBI Taxonomy" id="328185"/>
    <lineage>
        <taxon>Eukaryota</taxon>
        <taxon>Metazoa</taxon>
        <taxon>Ecdysozoa</taxon>
        <taxon>Arthropoda</taxon>
        <taxon>Hexapoda</taxon>
        <taxon>Insecta</taxon>
        <taxon>Pterygota</taxon>
        <taxon>Neoptera</taxon>
        <taxon>Paraneoptera</taxon>
        <taxon>Psocodea</taxon>
        <taxon>Troctomorpha</taxon>
        <taxon>Phthiraptera</taxon>
        <taxon>Amblycera</taxon>
        <taxon>Menoponidae</taxon>
        <taxon>Menopon</taxon>
    </lineage>
</organism>
<sequence>MEIDLEIHSGKGDSIGSLYNYRMKPINSVKGIIPDRIYGKVRRDGITKHSKPQVDRALASALKYGVFDVGSSRNWTKDDVLDDDDTIYCRSQTKRDKTPYRLELDSYDYINPEKDGKKFRRLAISDNGTVRYTAPKLNEGPKRKGRVTRQSTRKSVQRSPQTKVKRKMRSIQKAKRLQKAQNGKKKAKKRRLPTPKVINPRNTFEEQRGFKKRSPRSDLKLKFVRTKDKSTSTVSSDFVSSRRESNQTYRKRKRVHQEDFCTCEILADAEEDMEVECAEDDESTCQCHVNDSRETKRLRQSNFVEYKKPIINSSRANTFISPSRTISNEILFALTHPELDTFGESSYLDTTFQPKQDSTDCIFSYSDGECNLMDDWYDKANWTLHRPQYADEATIKQYDNGLKIEPIDSLPFKNLQETSYIS</sequence>
<reference evidence="2" key="1">
    <citation type="journal article" date="2024" name="Gigascience">
        <title>Chromosome-level genome of the poultry shaft louse Menopon gallinae provides insight into the host-switching and adaptive evolution of parasitic lice.</title>
        <authorList>
            <person name="Xu Y."/>
            <person name="Ma L."/>
            <person name="Liu S."/>
            <person name="Liang Y."/>
            <person name="Liu Q."/>
            <person name="He Z."/>
            <person name="Tian L."/>
            <person name="Duan Y."/>
            <person name="Cai W."/>
            <person name="Li H."/>
            <person name="Song F."/>
        </authorList>
    </citation>
    <scope>NUCLEOTIDE SEQUENCE</scope>
    <source>
        <strain evidence="2">Cailab_2023a</strain>
    </source>
</reference>
<gene>
    <name evidence="2" type="ORF">PYX00_004042</name>
</gene>
<feature type="compositionally biased region" description="Basic residues" evidence="1">
    <location>
        <begin position="143"/>
        <end position="156"/>
    </location>
</feature>
<protein>
    <submittedName>
        <fullName evidence="2">Uncharacterized protein</fullName>
    </submittedName>
</protein>
<feature type="compositionally biased region" description="Basic residues" evidence="1">
    <location>
        <begin position="163"/>
        <end position="193"/>
    </location>
</feature>
<dbReference type="EMBL" id="JARGDH010000002">
    <property type="protein sequence ID" value="KAL0276479.1"/>
    <property type="molecule type" value="Genomic_DNA"/>
</dbReference>
<name>A0AAW2I2Q0_9NEOP</name>
<evidence type="ECO:0000256" key="1">
    <source>
        <dbReference type="SAM" id="MobiDB-lite"/>
    </source>
</evidence>
<comment type="caution">
    <text evidence="2">The sequence shown here is derived from an EMBL/GenBank/DDBJ whole genome shotgun (WGS) entry which is preliminary data.</text>
</comment>
<feature type="region of interest" description="Disordered" evidence="1">
    <location>
        <begin position="132"/>
        <end position="197"/>
    </location>
</feature>
<proteinExistence type="predicted"/>
<accession>A0AAW2I2Q0</accession>